<dbReference type="PROSITE" id="PS50026">
    <property type="entry name" value="EGF_3"/>
    <property type="match status" value="1"/>
</dbReference>
<dbReference type="Gene3D" id="2.60.120.260">
    <property type="entry name" value="Galactose-binding domain-like"/>
    <property type="match status" value="1"/>
</dbReference>
<organism evidence="5 6">
    <name type="scientific">Orchesella cincta</name>
    <name type="common">Springtail</name>
    <name type="synonym">Podura cincta</name>
    <dbReference type="NCBI Taxonomy" id="48709"/>
    <lineage>
        <taxon>Eukaryota</taxon>
        <taxon>Metazoa</taxon>
        <taxon>Ecdysozoa</taxon>
        <taxon>Arthropoda</taxon>
        <taxon>Hexapoda</taxon>
        <taxon>Collembola</taxon>
        <taxon>Entomobryomorpha</taxon>
        <taxon>Entomobryoidea</taxon>
        <taxon>Orchesellidae</taxon>
        <taxon>Orchesellinae</taxon>
        <taxon>Orchesella</taxon>
    </lineage>
</organism>
<dbReference type="PROSITE" id="PS00022">
    <property type="entry name" value="EGF_1"/>
    <property type="match status" value="1"/>
</dbReference>
<keyword evidence="2" id="KW-0732">Signal</keyword>
<dbReference type="OrthoDB" id="188511at2759"/>
<proteinExistence type="predicted"/>
<feature type="domain" description="DOMON" evidence="4">
    <location>
        <begin position="294"/>
        <end position="426"/>
    </location>
</feature>
<dbReference type="InterPro" id="IPR045266">
    <property type="entry name" value="DOH_DOMON"/>
</dbReference>
<gene>
    <name evidence="5" type="ORF">Ocin01_00335</name>
</gene>
<dbReference type="PROSITE" id="PS50836">
    <property type="entry name" value="DOMON"/>
    <property type="match status" value="1"/>
</dbReference>
<keyword evidence="1" id="KW-1015">Disulfide bond</keyword>
<evidence type="ECO:0000259" key="4">
    <source>
        <dbReference type="PROSITE" id="PS50836"/>
    </source>
</evidence>
<dbReference type="EMBL" id="LJIJ01000007">
    <property type="protein sequence ID" value="ODN06348.1"/>
    <property type="molecule type" value="Genomic_DNA"/>
</dbReference>
<dbReference type="CDD" id="cd00054">
    <property type="entry name" value="EGF_CA"/>
    <property type="match status" value="1"/>
</dbReference>
<feature type="signal peptide" evidence="2">
    <location>
        <begin position="1"/>
        <end position="22"/>
    </location>
</feature>
<feature type="chain" id="PRO_5008905748" evidence="2">
    <location>
        <begin position="23"/>
        <end position="488"/>
    </location>
</feature>
<dbReference type="Pfam" id="PF03351">
    <property type="entry name" value="DOMON"/>
    <property type="match status" value="1"/>
</dbReference>
<dbReference type="CDD" id="cd09631">
    <property type="entry name" value="DOMON_DOH"/>
    <property type="match status" value="1"/>
</dbReference>
<dbReference type="STRING" id="48709.A0A1D2NM39"/>
<evidence type="ECO:0000256" key="2">
    <source>
        <dbReference type="SAM" id="SignalP"/>
    </source>
</evidence>
<reference evidence="5 6" key="1">
    <citation type="journal article" date="2016" name="Genome Biol. Evol.">
        <title>Gene Family Evolution Reflects Adaptation to Soil Environmental Stressors in the Genome of the Collembolan Orchesella cincta.</title>
        <authorList>
            <person name="Faddeeva-Vakhrusheva A."/>
            <person name="Derks M.F."/>
            <person name="Anvar S.Y."/>
            <person name="Agamennone V."/>
            <person name="Suring W."/>
            <person name="Smit S."/>
            <person name="van Straalen N.M."/>
            <person name="Roelofs D."/>
        </authorList>
    </citation>
    <scope>NUCLEOTIDE SEQUENCE [LARGE SCALE GENOMIC DNA]</scope>
    <source>
        <tissue evidence="5">Mixed pool</tissue>
    </source>
</reference>
<evidence type="ECO:0000256" key="1">
    <source>
        <dbReference type="PROSITE-ProRule" id="PRU00076"/>
    </source>
</evidence>
<evidence type="ECO:0000313" key="5">
    <source>
        <dbReference type="EMBL" id="ODN06348.1"/>
    </source>
</evidence>
<dbReference type="InterPro" id="IPR000742">
    <property type="entry name" value="EGF"/>
</dbReference>
<sequence length="488" mass="54688">MAPTRTLGVVVIAVFVLNVALAHVTLTFPPARTLPIDFLNNFWTKPPCGMPKGSTRTTLQAGSTFNVNWQLGYAHIGGYRIELLDSRERKLLDLTPTARGGGFFPSNSTNQWHRVSLPKGLQCKDCTIRLLREVKSFDPNFNFWSCGDVDIMEVPNYVENCSGNGKYLNGKCVCDDAFWGRICQFKDECGTDEQCGGRGGKCLYMGGTNLPRRQCFCRPGFHGENCLALNPIELPDPSHSLNLTGHTLQILSDRMILYYKMIPHEITKNQEIEFVLLVNGTSWAALGFRPSNLGDICKSWPFISDALDPTNSNSIGTRRTRQFGAGSPEQNIGSEYAAKDVFSMMDCTDIIVGSAKGSFHRVRDHYARGRHTPIPDNKWGGTDDITASTGWEKDGVTTLIFRRKLRTHDVADHPIHGEMLVTWARGQEPGEYIRDPNLRLERDEPRISGFYVRDELKYHGLGDQKGFLYIDFQSKISRVPGINADILQ</sequence>
<dbReference type="OMA" id="ARTISPC"/>
<feature type="disulfide bond" evidence="1">
    <location>
        <begin position="217"/>
        <end position="226"/>
    </location>
</feature>
<feature type="domain" description="EGF-like" evidence="3">
    <location>
        <begin position="185"/>
        <end position="227"/>
    </location>
</feature>
<comment type="caution">
    <text evidence="1">Lacks conserved residue(s) required for the propagation of feature annotation.</text>
</comment>
<evidence type="ECO:0000313" key="6">
    <source>
        <dbReference type="Proteomes" id="UP000094527"/>
    </source>
</evidence>
<dbReference type="SMART" id="SM00664">
    <property type="entry name" value="DoH"/>
    <property type="match status" value="1"/>
</dbReference>
<comment type="caution">
    <text evidence="5">The sequence shown here is derived from an EMBL/GenBank/DDBJ whole genome shotgun (WGS) entry which is preliminary data.</text>
</comment>
<protein>
    <submittedName>
        <fullName evidence="5">Teneurin-3</fullName>
    </submittedName>
</protein>
<dbReference type="InterPro" id="IPR005018">
    <property type="entry name" value="DOMON_domain"/>
</dbReference>
<dbReference type="PANTHER" id="PTHR46901:SF2">
    <property type="entry name" value="GH04942P"/>
    <property type="match status" value="1"/>
</dbReference>
<dbReference type="AlphaFoldDB" id="A0A1D2NM39"/>
<accession>A0A1D2NM39</accession>
<name>A0A1D2NM39_ORCCI</name>
<dbReference type="PANTHER" id="PTHR46901">
    <property type="entry name" value="GH04942P"/>
    <property type="match status" value="1"/>
</dbReference>
<keyword evidence="6" id="KW-1185">Reference proteome</keyword>
<dbReference type="PROSITE" id="PS01186">
    <property type="entry name" value="EGF_2"/>
    <property type="match status" value="1"/>
</dbReference>
<evidence type="ECO:0000259" key="3">
    <source>
        <dbReference type="PROSITE" id="PS50026"/>
    </source>
</evidence>
<keyword evidence="1" id="KW-0245">EGF-like domain</keyword>
<dbReference type="Proteomes" id="UP000094527">
    <property type="component" value="Unassembled WGS sequence"/>
</dbReference>